<name>A0A8W8KWE4_MAGGI</name>
<dbReference type="Proteomes" id="UP000005408">
    <property type="component" value="Unassembled WGS sequence"/>
</dbReference>
<dbReference type="KEGG" id="crg:105345683"/>
<organism evidence="3 4">
    <name type="scientific">Magallana gigas</name>
    <name type="common">Pacific oyster</name>
    <name type="synonym">Crassostrea gigas</name>
    <dbReference type="NCBI Taxonomy" id="29159"/>
    <lineage>
        <taxon>Eukaryota</taxon>
        <taxon>Metazoa</taxon>
        <taxon>Spiralia</taxon>
        <taxon>Lophotrochozoa</taxon>
        <taxon>Mollusca</taxon>
        <taxon>Bivalvia</taxon>
        <taxon>Autobranchia</taxon>
        <taxon>Pteriomorphia</taxon>
        <taxon>Ostreida</taxon>
        <taxon>Ostreoidea</taxon>
        <taxon>Ostreidae</taxon>
        <taxon>Magallana</taxon>
    </lineage>
</organism>
<dbReference type="InterPro" id="IPR002048">
    <property type="entry name" value="EF_hand_dom"/>
</dbReference>
<protein>
    <recommendedName>
        <fullName evidence="2">EF-hand domain-containing protein</fullName>
    </recommendedName>
</protein>
<dbReference type="EnsemblMetazoa" id="G25258.1">
    <property type="protein sequence ID" value="G25258.1:cds"/>
    <property type="gene ID" value="G25258"/>
</dbReference>
<dbReference type="RefSeq" id="XP_011452217.2">
    <property type="nucleotide sequence ID" value="XM_011453915.4"/>
</dbReference>
<dbReference type="PROSITE" id="PS00018">
    <property type="entry name" value="EF_HAND_1"/>
    <property type="match status" value="1"/>
</dbReference>
<keyword evidence="4" id="KW-1185">Reference proteome</keyword>
<feature type="domain" description="EF-hand" evidence="2">
    <location>
        <begin position="139"/>
        <end position="174"/>
    </location>
</feature>
<dbReference type="PROSITE" id="PS50222">
    <property type="entry name" value="EF_HAND_2"/>
    <property type="match status" value="1"/>
</dbReference>
<proteinExistence type="predicted"/>
<evidence type="ECO:0000256" key="1">
    <source>
        <dbReference type="ARBA" id="ARBA00022837"/>
    </source>
</evidence>
<dbReference type="GeneID" id="105345683"/>
<evidence type="ECO:0000313" key="4">
    <source>
        <dbReference type="Proteomes" id="UP000005408"/>
    </source>
</evidence>
<evidence type="ECO:0000259" key="2">
    <source>
        <dbReference type="PROSITE" id="PS50222"/>
    </source>
</evidence>
<dbReference type="OrthoDB" id="6128519at2759"/>
<accession>A0A8W8KWE4</accession>
<dbReference type="Gene3D" id="1.10.238.10">
    <property type="entry name" value="EF-hand"/>
    <property type="match status" value="1"/>
</dbReference>
<sequence length="176" mass="19922">MINTRTHIRYIKIINPARRSSILVSHQTTIRNNLKMFAAFALISMVGAASINHHAHPLPLNLEVKIGQIFHDMDTDKNFFISTTEISLFFGVYDLDNLDGSKAVSIDLNEFKQGWDYGDSDAQKEHIFQQMDSNKNGALTEIDLITVFATADKNTNGVLDFGEFDSYMRTVIYNNV</sequence>
<dbReference type="InterPro" id="IPR018247">
    <property type="entry name" value="EF_Hand_1_Ca_BS"/>
</dbReference>
<keyword evidence="1" id="KW-0106">Calcium</keyword>
<evidence type="ECO:0000313" key="3">
    <source>
        <dbReference type="EnsemblMetazoa" id="G25258.1:cds"/>
    </source>
</evidence>
<dbReference type="OMA" id="INTRTHI"/>
<reference evidence="3" key="1">
    <citation type="submission" date="2022-08" db="UniProtKB">
        <authorList>
            <consortium name="EnsemblMetazoa"/>
        </authorList>
    </citation>
    <scope>IDENTIFICATION</scope>
    <source>
        <strain evidence="3">05x7-T-G4-1.051#20</strain>
    </source>
</reference>
<dbReference type="AlphaFoldDB" id="A0A8W8KWE4"/>
<dbReference type="SUPFAM" id="SSF47473">
    <property type="entry name" value="EF-hand"/>
    <property type="match status" value="1"/>
</dbReference>
<dbReference type="InterPro" id="IPR011992">
    <property type="entry name" value="EF-hand-dom_pair"/>
</dbReference>
<dbReference type="GO" id="GO:0005509">
    <property type="term" value="F:calcium ion binding"/>
    <property type="evidence" value="ECO:0007669"/>
    <property type="project" value="InterPro"/>
</dbReference>